<organism evidence="1 2">
    <name type="scientific">Stylophora pistillata</name>
    <name type="common">Smooth cauliflower coral</name>
    <dbReference type="NCBI Taxonomy" id="50429"/>
    <lineage>
        <taxon>Eukaryota</taxon>
        <taxon>Metazoa</taxon>
        <taxon>Cnidaria</taxon>
        <taxon>Anthozoa</taxon>
        <taxon>Hexacorallia</taxon>
        <taxon>Scleractinia</taxon>
        <taxon>Astrocoeniina</taxon>
        <taxon>Pocilloporidae</taxon>
        <taxon>Stylophora</taxon>
    </lineage>
</organism>
<evidence type="ECO:0000313" key="1">
    <source>
        <dbReference type="EMBL" id="PFX11037.1"/>
    </source>
</evidence>
<reference evidence="2" key="1">
    <citation type="journal article" date="2017" name="bioRxiv">
        <title>Comparative analysis of the genomes of Stylophora pistillata and Acropora digitifera provides evidence for extensive differences between species of corals.</title>
        <authorList>
            <person name="Voolstra C.R."/>
            <person name="Li Y."/>
            <person name="Liew Y.J."/>
            <person name="Baumgarten S."/>
            <person name="Zoccola D."/>
            <person name="Flot J.-F."/>
            <person name="Tambutte S."/>
            <person name="Allemand D."/>
            <person name="Aranda M."/>
        </authorList>
    </citation>
    <scope>NUCLEOTIDE SEQUENCE [LARGE SCALE GENOMIC DNA]</scope>
</reference>
<accession>A0A2B4R3R4</accession>
<name>A0A2B4R3R4_STYPI</name>
<dbReference type="Proteomes" id="UP000225706">
    <property type="component" value="Unassembled WGS sequence"/>
</dbReference>
<keyword evidence="2" id="KW-1185">Reference proteome</keyword>
<dbReference type="NCBIfam" id="NF047838">
    <property type="entry name" value="SCO4402_fam"/>
    <property type="match status" value="1"/>
</dbReference>
<dbReference type="Pfam" id="PF25656">
    <property type="entry name" value="DUF7945"/>
    <property type="match status" value="1"/>
</dbReference>
<dbReference type="EMBL" id="LSMT01004267">
    <property type="protein sequence ID" value="PFX11037.1"/>
    <property type="molecule type" value="Genomic_DNA"/>
</dbReference>
<gene>
    <name evidence="1" type="ORF">AWC38_SpisGene25548</name>
</gene>
<sequence length="248" mass="28203">PTFEGFPAFDGDKMKKFITWVANEDKSKILAMWGIERGAQILSTPKLDAGDIKRLIHMNVTKGDIEFAEISKISGGMRPAKKGEEEGVRWFDGKTSGIRIMNGLGDRAKHACQREDYVKILRDGHLRDKDGKPKKKWVDPNHPCWFSTNMRYPIDMILEEGDLDEEKHATAMIGYWFKDAKEAAVASDVGKALMLIINEIGMNKPDSAYIDSPLWQDVVNKAKVAYDVLMEEEDLDELLRQEKERKAD</sequence>
<evidence type="ECO:0000313" key="2">
    <source>
        <dbReference type="Proteomes" id="UP000225706"/>
    </source>
</evidence>
<dbReference type="AlphaFoldDB" id="A0A2B4R3R4"/>
<protein>
    <submittedName>
        <fullName evidence="1">Uncharacterized protein</fullName>
    </submittedName>
</protein>
<feature type="non-terminal residue" evidence="1">
    <location>
        <position position="1"/>
    </location>
</feature>
<proteinExistence type="predicted"/>
<comment type="caution">
    <text evidence="1">The sequence shown here is derived from an EMBL/GenBank/DDBJ whole genome shotgun (WGS) entry which is preliminary data.</text>
</comment>
<dbReference type="InterPro" id="IPR057705">
    <property type="entry name" value="DUF7945"/>
</dbReference>